<evidence type="ECO:0000256" key="1">
    <source>
        <dbReference type="SAM" id="Phobius"/>
    </source>
</evidence>
<reference evidence="4" key="1">
    <citation type="submission" date="2024-02" db="EMBL/GenBank/DDBJ databases">
        <authorList>
            <consortium name="ELIXIR-Norway"/>
            <consortium name="Elixir Norway"/>
        </authorList>
    </citation>
    <scope>NUCLEOTIDE SEQUENCE</scope>
</reference>
<dbReference type="EMBL" id="OZ019911">
    <property type="protein sequence ID" value="CAK9213549.1"/>
    <property type="molecule type" value="Genomic_DNA"/>
</dbReference>
<proteinExistence type="predicted"/>
<evidence type="ECO:0000313" key="5">
    <source>
        <dbReference type="Proteomes" id="UP001497512"/>
    </source>
</evidence>
<dbReference type="InterPro" id="IPR036312">
    <property type="entry name" value="Bifun_inhib/LTP/seed_sf"/>
</dbReference>
<name>A0ABP0U9I4_9BRYO</name>
<dbReference type="SUPFAM" id="SSF47699">
    <property type="entry name" value="Bifunctional inhibitor/lipid-transfer protein/seed storage 2S albumin"/>
    <property type="match status" value="1"/>
</dbReference>
<dbReference type="InterPro" id="IPR016140">
    <property type="entry name" value="Bifunc_inhib/LTP/seed_store"/>
</dbReference>
<feature type="signal peptide" evidence="2">
    <location>
        <begin position="1"/>
        <end position="23"/>
    </location>
</feature>
<keyword evidence="1" id="KW-0472">Membrane</keyword>
<dbReference type="Proteomes" id="UP001497512">
    <property type="component" value="Chromosome 19"/>
</dbReference>
<sequence>MGYGVNVFAVAVFLVAAVVSTDGQQVQLPMPNCNAPSELQMNDTCGADCWSTYINPSQMFADCRDFSTNVSLSFPSPACCSGVVNASTYFLPRCFCRYIFHPAPNMGIIPARRLALPQLCNVTDLCQMCTGLKPAPPCSAVSSGKLTHHALVLTVTLTITALVVGMVAGAISLYIWFARRYKTKPHLRFPDSTQPDADDMLKIEEQHQRG</sequence>
<dbReference type="Pfam" id="PF14368">
    <property type="entry name" value="LTP_2"/>
    <property type="match status" value="1"/>
</dbReference>
<organism evidence="4 5">
    <name type="scientific">Sphagnum troendelagicum</name>
    <dbReference type="NCBI Taxonomy" id="128251"/>
    <lineage>
        <taxon>Eukaryota</taxon>
        <taxon>Viridiplantae</taxon>
        <taxon>Streptophyta</taxon>
        <taxon>Embryophyta</taxon>
        <taxon>Bryophyta</taxon>
        <taxon>Sphagnophytina</taxon>
        <taxon>Sphagnopsida</taxon>
        <taxon>Sphagnales</taxon>
        <taxon>Sphagnaceae</taxon>
        <taxon>Sphagnum</taxon>
    </lineage>
</organism>
<keyword evidence="1" id="KW-1133">Transmembrane helix</keyword>
<feature type="transmembrane region" description="Helical" evidence="1">
    <location>
        <begin position="150"/>
        <end position="177"/>
    </location>
</feature>
<evidence type="ECO:0000259" key="3">
    <source>
        <dbReference type="Pfam" id="PF14368"/>
    </source>
</evidence>
<keyword evidence="1" id="KW-0812">Transmembrane</keyword>
<accession>A0ABP0U9I4</accession>
<dbReference type="CDD" id="cd00010">
    <property type="entry name" value="AAI_LTSS"/>
    <property type="match status" value="1"/>
</dbReference>
<feature type="chain" id="PRO_5047279308" description="Bifunctional inhibitor/plant lipid transfer protein/seed storage helical domain-containing protein" evidence="2">
    <location>
        <begin position="24"/>
        <end position="210"/>
    </location>
</feature>
<evidence type="ECO:0000256" key="2">
    <source>
        <dbReference type="SAM" id="SignalP"/>
    </source>
</evidence>
<protein>
    <recommendedName>
        <fullName evidence="3">Bifunctional inhibitor/plant lipid transfer protein/seed storage helical domain-containing protein</fullName>
    </recommendedName>
</protein>
<dbReference type="Gene3D" id="1.10.110.10">
    <property type="entry name" value="Plant lipid-transfer and hydrophobic proteins"/>
    <property type="match status" value="1"/>
</dbReference>
<keyword evidence="2" id="KW-0732">Signal</keyword>
<gene>
    <name evidence="4" type="ORF">CSSPTR1EN2_LOCUS11792</name>
</gene>
<evidence type="ECO:0000313" key="4">
    <source>
        <dbReference type="EMBL" id="CAK9213549.1"/>
    </source>
</evidence>
<feature type="domain" description="Bifunctional inhibitor/plant lipid transfer protein/seed storage helical" evidence="3">
    <location>
        <begin position="49"/>
        <end position="127"/>
    </location>
</feature>
<keyword evidence="5" id="KW-1185">Reference proteome</keyword>